<dbReference type="PANTHER" id="PTHR44998:SF1">
    <property type="entry name" value="UDP-N-ACETYLGLUCOSAMINE--PEPTIDE N-ACETYLGLUCOSAMINYLTRANSFERASE 110 KDA SUBUNIT"/>
    <property type="match status" value="1"/>
</dbReference>
<dbReference type="OrthoDB" id="5801251at2"/>
<evidence type="ECO:0000313" key="4">
    <source>
        <dbReference type="Proteomes" id="UP000240505"/>
    </source>
</evidence>
<reference evidence="3 4" key="1">
    <citation type="submission" date="2018-03" db="EMBL/GenBank/DDBJ databases">
        <title>Massilia armeniaca sp. nov., isolated from desert soil.</title>
        <authorList>
            <person name="Huang H."/>
            <person name="Ren M."/>
        </authorList>
    </citation>
    <scope>NUCLEOTIDE SEQUENCE [LARGE SCALE GENOMIC DNA]</scope>
    <source>
        <strain evidence="3 4">ZMN-3</strain>
    </source>
</reference>
<feature type="chain" id="PRO_5015316435" evidence="2">
    <location>
        <begin position="18"/>
        <end position="385"/>
    </location>
</feature>
<dbReference type="Proteomes" id="UP000240505">
    <property type="component" value="Chromosome"/>
</dbReference>
<evidence type="ECO:0000313" key="3">
    <source>
        <dbReference type="EMBL" id="AVR95160.1"/>
    </source>
</evidence>
<feature type="repeat" description="TPR" evidence="1">
    <location>
        <begin position="298"/>
        <end position="331"/>
    </location>
</feature>
<proteinExistence type="predicted"/>
<sequence>MRRLALLLIAVLLSACADVRIAPAPVRLFDDSLFQAPRQVLDAAAIHAPSPAMRAYAAEVRQNRHGKAARQALIDALYRRDDLKLEYDAAITRTAAEAFAARHANCLSLVIMTAALAEEAGIPVVFQSVPTADAWTRNGSLYFNVGHVNLLLGRESGEGLPLYDTGAWQLVDFMPPDAASLRRAERIDRATVTAMFMNNRAAEALARGDINDAYWWTKQAIAAAPGLLHAYNTLAIVYQRHGDHALAEAALRHALQREPDNTMMLSNLVQLLQGAGRPGDAAPVQARLATLQAAQPAPFHDFDLGRQAMAAGDYARARRLFERELRRDPYHAEFHFWLAQAAAQLGDMRAADEHLARAMAGSTTSTDRALYSAKLERLRALTRPH</sequence>
<feature type="signal peptide" evidence="2">
    <location>
        <begin position="1"/>
        <end position="17"/>
    </location>
</feature>
<keyword evidence="4" id="KW-1185">Reference proteome</keyword>
<evidence type="ECO:0000256" key="1">
    <source>
        <dbReference type="PROSITE-ProRule" id="PRU00339"/>
    </source>
</evidence>
<keyword evidence="1" id="KW-0802">TPR repeat</keyword>
<dbReference type="InterPro" id="IPR019734">
    <property type="entry name" value="TPR_rpt"/>
</dbReference>
<dbReference type="Pfam" id="PF13432">
    <property type="entry name" value="TPR_16"/>
    <property type="match status" value="2"/>
</dbReference>
<evidence type="ECO:0000256" key="2">
    <source>
        <dbReference type="SAM" id="SignalP"/>
    </source>
</evidence>
<feature type="repeat" description="TPR" evidence="1">
    <location>
        <begin position="228"/>
        <end position="261"/>
    </location>
</feature>
<gene>
    <name evidence="3" type="ORF">C9I28_05045</name>
</gene>
<dbReference type="AlphaFoldDB" id="A0A2R4C6H8"/>
<dbReference type="SUPFAM" id="SSF48452">
    <property type="entry name" value="TPR-like"/>
    <property type="match status" value="1"/>
</dbReference>
<organism evidence="3 4">
    <name type="scientific">Pseudoduganella armeniaca</name>
    <dbReference type="NCBI Taxonomy" id="2072590"/>
    <lineage>
        <taxon>Bacteria</taxon>
        <taxon>Pseudomonadati</taxon>
        <taxon>Pseudomonadota</taxon>
        <taxon>Betaproteobacteria</taxon>
        <taxon>Burkholderiales</taxon>
        <taxon>Oxalobacteraceae</taxon>
        <taxon>Telluria group</taxon>
        <taxon>Pseudoduganella</taxon>
    </lineage>
</organism>
<dbReference type="KEGG" id="masz:C9I28_05045"/>
<dbReference type="InterPro" id="IPR011990">
    <property type="entry name" value="TPR-like_helical_dom_sf"/>
</dbReference>
<name>A0A2R4C6H8_9BURK</name>
<dbReference type="PROSITE" id="PS50005">
    <property type="entry name" value="TPR"/>
    <property type="match status" value="2"/>
</dbReference>
<dbReference type="PANTHER" id="PTHR44998">
    <property type="match status" value="1"/>
</dbReference>
<keyword evidence="2" id="KW-0732">Signal</keyword>
<accession>A0A2R4C6H8</accession>
<protein>
    <submittedName>
        <fullName evidence="3">Uncharacterized protein</fullName>
    </submittedName>
</protein>
<dbReference type="Gene3D" id="1.25.40.10">
    <property type="entry name" value="Tetratricopeptide repeat domain"/>
    <property type="match status" value="2"/>
</dbReference>
<dbReference type="EMBL" id="CP028324">
    <property type="protein sequence ID" value="AVR95160.1"/>
    <property type="molecule type" value="Genomic_DNA"/>
</dbReference>
<dbReference type="SMART" id="SM00028">
    <property type="entry name" value="TPR"/>
    <property type="match status" value="3"/>
</dbReference>
<dbReference type="PROSITE" id="PS51257">
    <property type="entry name" value="PROKAR_LIPOPROTEIN"/>
    <property type="match status" value="1"/>
</dbReference>